<accession>A0A9P9DRJ1</accession>
<feature type="compositionally biased region" description="Low complexity" evidence="1">
    <location>
        <begin position="422"/>
        <end position="433"/>
    </location>
</feature>
<evidence type="ECO:0008006" key="5">
    <source>
        <dbReference type="Google" id="ProtNLM"/>
    </source>
</evidence>
<dbReference type="OrthoDB" id="10259622at2759"/>
<feature type="compositionally biased region" description="Basic and acidic residues" evidence="1">
    <location>
        <begin position="453"/>
        <end position="462"/>
    </location>
</feature>
<dbReference type="AlphaFoldDB" id="A0A9P9DRJ1"/>
<gene>
    <name evidence="3" type="ORF">B0J11DRAFT_330151</name>
</gene>
<keyword evidence="2" id="KW-0812">Transmembrane</keyword>
<comment type="caution">
    <text evidence="3">The sequence shown here is derived from an EMBL/GenBank/DDBJ whole genome shotgun (WGS) entry which is preliminary data.</text>
</comment>
<dbReference type="EMBL" id="JAGMWT010000008">
    <property type="protein sequence ID" value="KAH7124078.1"/>
    <property type="molecule type" value="Genomic_DNA"/>
</dbReference>
<evidence type="ECO:0000256" key="2">
    <source>
        <dbReference type="SAM" id="Phobius"/>
    </source>
</evidence>
<feature type="transmembrane region" description="Helical" evidence="2">
    <location>
        <begin position="679"/>
        <end position="704"/>
    </location>
</feature>
<dbReference type="Proteomes" id="UP000700596">
    <property type="component" value="Unassembled WGS sequence"/>
</dbReference>
<keyword evidence="4" id="KW-1185">Reference proteome</keyword>
<keyword evidence="2" id="KW-0472">Membrane</keyword>
<feature type="region of interest" description="Disordered" evidence="1">
    <location>
        <begin position="710"/>
        <end position="730"/>
    </location>
</feature>
<organism evidence="3 4">
    <name type="scientific">Dendryphion nanum</name>
    <dbReference type="NCBI Taxonomy" id="256645"/>
    <lineage>
        <taxon>Eukaryota</taxon>
        <taxon>Fungi</taxon>
        <taxon>Dikarya</taxon>
        <taxon>Ascomycota</taxon>
        <taxon>Pezizomycotina</taxon>
        <taxon>Dothideomycetes</taxon>
        <taxon>Pleosporomycetidae</taxon>
        <taxon>Pleosporales</taxon>
        <taxon>Torulaceae</taxon>
        <taxon>Dendryphion</taxon>
    </lineage>
</organism>
<sequence length="1094" mass="120407">MSTTYRREPELNGTYTLPTTTYETSQWQSDAQIAARKAMAKRNSRSYSAKATRTKSKKREMLARPMKPTVDTSFTTHRGNVPRQIHPHDNDLKSSGTFRKHNFLGLSRSNTKTKGLGIMKGTPQPDDQEQLDQSGQEPKTAGSLGAVNPLWTGISPSDRPIPIGISIPTDSLPDFSPYQSTRHRSTSDAVTPSIIITPAAAFQSVWSPDTESEYTPSVYSRATLNYVPLNSVIPPVPALPADIFKSTVEKEKSERHEQNKQVATRARHDTLDSAGTAFEEYDYEIKRSDRIMSSATVFEEDELPLRSQGMQAGGLTIDTTGAVPNPRRSEGWWNYITTPFEFSRANSVWTQNARNAERTPGIPMIPRRFDKLEDSPSTPSTYIWSATEKSPSVAGDIPIIAMSFDTKDNKGDFKESGTSKQVSTVSTKAATSSDMGVHEKPRNEVSEPITSARDVEQQEIKRSQSKGRKSIVSPLSAMSASPILGTAAIGTVLVPRQIHEQQQQINVNVNIELQDRRPAANAPMGNDNQSANTSTANATTATRSADTSSQPPVLLHGGIPVAITHNAPQFPPPPQQPLQPLQTSTFGSQGPQVDSFIARNAPSQGSPPQFPPPPHFAHYNSTQKGYDFNSRSSSPVSDGDLKKSHKKPRKVFALMDRLRFGRRSHKAKKHDKTKKRRRMWCWGCCCCLLLLILLAIILPIVIVFSRKQNNDPKGRGNEQQQPPPQWLNFTGYPPVPTGVSAVFQPNPVSEQTGCVAPATVWSCAIPKEQQKLDSGVKPNQPNMTFEITFQNGTSIDPSKLQPARRSANAVMAGAFIRSLLQRDIPSPTPAPPELEDYKFLGNTTDRIQAPFEGEVTPFFISLQAPQSKITSGLAKRADENLTNITQSIPNPSLNSDGTAAPANLLPTASNQPLRLFNRGKEDEHYGFFVYYDRSIFLKNTERNFSSGGNPADLDGGSPFSAATMRVTWAQTRFLVQIWTRSEKSKQLLRPSDATADKTKGLAGFAYPITVTIDRHGSRANKKMLYFYKMEKDGTIINNTKNKNFIFEDRKFGGTAVNPARGVDQDVKGPVDGGLEAVLANGRTGPEKPAIFDFL</sequence>
<feature type="compositionally biased region" description="Polar residues" evidence="1">
    <location>
        <begin position="619"/>
        <end position="636"/>
    </location>
</feature>
<feature type="region of interest" description="Disordered" evidence="1">
    <location>
        <begin position="41"/>
        <end position="147"/>
    </location>
</feature>
<reference evidence="3" key="1">
    <citation type="journal article" date="2021" name="Nat. Commun.">
        <title>Genetic determinants of endophytism in the Arabidopsis root mycobiome.</title>
        <authorList>
            <person name="Mesny F."/>
            <person name="Miyauchi S."/>
            <person name="Thiergart T."/>
            <person name="Pickel B."/>
            <person name="Atanasova L."/>
            <person name="Karlsson M."/>
            <person name="Huettel B."/>
            <person name="Barry K.W."/>
            <person name="Haridas S."/>
            <person name="Chen C."/>
            <person name="Bauer D."/>
            <person name="Andreopoulos W."/>
            <person name="Pangilinan J."/>
            <person name="LaButti K."/>
            <person name="Riley R."/>
            <person name="Lipzen A."/>
            <person name="Clum A."/>
            <person name="Drula E."/>
            <person name="Henrissat B."/>
            <person name="Kohler A."/>
            <person name="Grigoriev I.V."/>
            <person name="Martin F.M."/>
            <person name="Hacquard S."/>
        </authorList>
    </citation>
    <scope>NUCLEOTIDE SEQUENCE</scope>
    <source>
        <strain evidence="3">MPI-CAGE-CH-0243</strain>
    </source>
</reference>
<keyword evidence="2" id="KW-1133">Transmembrane helix</keyword>
<name>A0A9P9DRJ1_9PLEO</name>
<proteinExistence type="predicted"/>
<evidence type="ECO:0000313" key="4">
    <source>
        <dbReference type="Proteomes" id="UP000700596"/>
    </source>
</evidence>
<feature type="compositionally biased region" description="Basic and acidic residues" evidence="1">
    <location>
        <begin position="436"/>
        <end position="445"/>
    </location>
</feature>
<evidence type="ECO:0000313" key="3">
    <source>
        <dbReference type="EMBL" id="KAH7124078.1"/>
    </source>
</evidence>
<feature type="compositionally biased region" description="Low complexity" evidence="1">
    <location>
        <begin position="526"/>
        <end position="550"/>
    </location>
</feature>
<feature type="region of interest" description="Disordered" evidence="1">
    <location>
        <begin position="410"/>
        <end position="473"/>
    </location>
</feature>
<protein>
    <recommendedName>
        <fullName evidence="5">Glycoprotease family protein</fullName>
    </recommendedName>
</protein>
<evidence type="ECO:0000256" key="1">
    <source>
        <dbReference type="SAM" id="MobiDB-lite"/>
    </source>
</evidence>
<feature type="compositionally biased region" description="Polar residues" evidence="1">
    <location>
        <begin position="583"/>
        <end position="592"/>
    </location>
</feature>
<feature type="transmembrane region" description="Helical" evidence="2">
    <location>
        <begin position="471"/>
        <end position="494"/>
    </location>
</feature>
<feature type="region of interest" description="Disordered" evidence="1">
    <location>
        <begin position="519"/>
        <end position="648"/>
    </location>
</feature>